<keyword evidence="5" id="KW-1185">Reference proteome</keyword>
<reference evidence="4 5" key="1">
    <citation type="submission" date="2017-09" db="EMBL/GenBank/DDBJ databases">
        <authorList>
            <person name="Ehlers B."/>
            <person name="Leendertz F.H."/>
        </authorList>
    </citation>
    <scope>NUCLEOTIDE SEQUENCE [LARGE SCALE GENOMIC DNA]</scope>
    <source>
        <strain evidence="4 5">CGMCC 1.10978</strain>
    </source>
</reference>
<dbReference type="Gene3D" id="1.10.260.40">
    <property type="entry name" value="lambda repressor-like DNA-binding domains"/>
    <property type="match status" value="1"/>
</dbReference>
<keyword evidence="2" id="KW-0472">Membrane</keyword>
<dbReference type="InterPro" id="IPR010982">
    <property type="entry name" value="Lambda_DNA-bd_dom_sf"/>
</dbReference>
<feature type="domain" description="Cytoskeleton protein RodZ-like C-terminal" evidence="3">
    <location>
        <begin position="194"/>
        <end position="264"/>
    </location>
</feature>
<organism evidence="4 5">
    <name type="scientific">Pseudoxanthomonas wuyuanensis</name>
    <dbReference type="NCBI Taxonomy" id="1073196"/>
    <lineage>
        <taxon>Bacteria</taxon>
        <taxon>Pseudomonadati</taxon>
        <taxon>Pseudomonadota</taxon>
        <taxon>Gammaproteobacteria</taxon>
        <taxon>Lysobacterales</taxon>
        <taxon>Lysobacteraceae</taxon>
        <taxon>Pseudoxanthomonas</taxon>
    </lineage>
</organism>
<dbReference type="CDD" id="cd00093">
    <property type="entry name" value="HTH_XRE"/>
    <property type="match status" value="1"/>
</dbReference>
<evidence type="ECO:0000256" key="2">
    <source>
        <dbReference type="SAM" id="Phobius"/>
    </source>
</evidence>
<dbReference type="OrthoDB" id="9790252at2"/>
<dbReference type="PANTHER" id="PTHR34475:SF1">
    <property type="entry name" value="CYTOSKELETON PROTEIN RODZ"/>
    <property type="match status" value="1"/>
</dbReference>
<evidence type="ECO:0000259" key="3">
    <source>
        <dbReference type="Pfam" id="PF13464"/>
    </source>
</evidence>
<dbReference type="InterPro" id="IPR050400">
    <property type="entry name" value="Bact_Cytoskel_RodZ"/>
</dbReference>
<dbReference type="Pfam" id="PF13464">
    <property type="entry name" value="RodZ_C"/>
    <property type="match status" value="1"/>
</dbReference>
<sequence length="277" mass="29435">MTDSNRIQTQQVGGCGAVLREARDKAGLSQSEASSRLKMPLKVLQALEDEQWGLLGAPVFVRGQLRNYARLLKIDIEPYLQQAELETVRPAELVSHSYTPRFQRFFESAARRAVYIVITAAIAVPVWLATQPHLSNKGEQRTASLDLEGAESSARGSAPAGAGSTQATPGSRPAATPYVASIAPIPRPQAAALKLRFSGDSWVQITAADGSTLEQSLLRAGEERSYAIGQVARVVLGNAAAVEVQHAGSTVDTAAYRRANVARFAVSSDGSLAPVAD</sequence>
<dbReference type="RefSeq" id="WP_097120607.1">
    <property type="nucleotide sequence ID" value="NZ_OCND01000001.1"/>
</dbReference>
<evidence type="ECO:0000256" key="1">
    <source>
        <dbReference type="SAM" id="MobiDB-lite"/>
    </source>
</evidence>
<feature type="transmembrane region" description="Helical" evidence="2">
    <location>
        <begin position="113"/>
        <end position="130"/>
    </location>
</feature>
<evidence type="ECO:0000313" key="5">
    <source>
        <dbReference type="Proteomes" id="UP000219374"/>
    </source>
</evidence>
<dbReference type="GO" id="GO:0003677">
    <property type="term" value="F:DNA binding"/>
    <property type="evidence" value="ECO:0007669"/>
    <property type="project" value="InterPro"/>
</dbReference>
<proteinExistence type="predicted"/>
<dbReference type="Pfam" id="PF13413">
    <property type="entry name" value="HTH_25"/>
    <property type="match status" value="1"/>
</dbReference>
<dbReference type="PANTHER" id="PTHR34475">
    <property type="match status" value="1"/>
</dbReference>
<protein>
    <submittedName>
        <fullName evidence="4">Cytoskeleton protein RodZ</fullName>
    </submittedName>
</protein>
<name>A0A286CZI4_9GAMM</name>
<feature type="compositionally biased region" description="Low complexity" evidence="1">
    <location>
        <begin position="150"/>
        <end position="164"/>
    </location>
</feature>
<dbReference type="InterPro" id="IPR025194">
    <property type="entry name" value="RodZ-like_C"/>
</dbReference>
<keyword evidence="2" id="KW-0812">Transmembrane</keyword>
<evidence type="ECO:0000313" key="4">
    <source>
        <dbReference type="EMBL" id="SOD51797.1"/>
    </source>
</evidence>
<dbReference type="Proteomes" id="UP000219374">
    <property type="component" value="Unassembled WGS sequence"/>
</dbReference>
<dbReference type="EMBL" id="OCND01000001">
    <property type="protein sequence ID" value="SOD51797.1"/>
    <property type="molecule type" value="Genomic_DNA"/>
</dbReference>
<gene>
    <name evidence="4" type="ORF">SAMN06296416_101877</name>
</gene>
<accession>A0A286CZI4</accession>
<keyword evidence="2" id="KW-1133">Transmembrane helix</keyword>
<feature type="region of interest" description="Disordered" evidence="1">
    <location>
        <begin position="146"/>
        <end position="175"/>
    </location>
</feature>
<dbReference type="InterPro" id="IPR001387">
    <property type="entry name" value="Cro/C1-type_HTH"/>
</dbReference>
<dbReference type="AlphaFoldDB" id="A0A286CZI4"/>